<gene>
    <name evidence="1" type="ORF">AVEN_56008_1</name>
</gene>
<keyword evidence="2" id="KW-1185">Reference proteome</keyword>
<accession>A0A4Y2KM13</accession>
<comment type="caution">
    <text evidence="1">The sequence shown here is derived from an EMBL/GenBank/DDBJ whole genome shotgun (WGS) entry which is preliminary data.</text>
</comment>
<organism evidence="1 2">
    <name type="scientific">Araneus ventricosus</name>
    <name type="common">Orbweaver spider</name>
    <name type="synonym">Epeira ventricosa</name>
    <dbReference type="NCBI Taxonomy" id="182803"/>
    <lineage>
        <taxon>Eukaryota</taxon>
        <taxon>Metazoa</taxon>
        <taxon>Ecdysozoa</taxon>
        <taxon>Arthropoda</taxon>
        <taxon>Chelicerata</taxon>
        <taxon>Arachnida</taxon>
        <taxon>Araneae</taxon>
        <taxon>Araneomorphae</taxon>
        <taxon>Entelegynae</taxon>
        <taxon>Araneoidea</taxon>
        <taxon>Araneidae</taxon>
        <taxon>Araneus</taxon>
    </lineage>
</organism>
<reference evidence="1 2" key="1">
    <citation type="journal article" date="2019" name="Sci. Rep.">
        <title>Orb-weaving spider Araneus ventricosus genome elucidates the spidroin gene catalogue.</title>
        <authorList>
            <person name="Kono N."/>
            <person name="Nakamura H."/>
            <person name="Ohtoshi R."/>
            <person name="Moran D.A.P."/>
            <person name="Shinohara A."/>
            <person name="Yoshida Y."/>
            <person name="Fujiwara M."/>
            <person name="Mori M."/>
            <person name="Tomita M."/>
            <person name="Arakawa K."/>
        </authorList>
    </citation>
    <scope>NUCLEOTIDE SEQUENCE [LARGE SCALE GENOMIC DNA]</scope>
</reference>
<evidence type="ECO:0000313" key="1">
    <source>
        <dbReference type="EMBL" id="GBN03411.1"/>
    </source>
</evidence>
<name>A0A4Y2KM13_ARAVE</name>
<proteinExistence type="predicted"/>
<dbReference type="Proteomes" id="UP000499080">
    <property type="component" value="Unassembled WGS sequence"/>
</dbReference>
<dbReference type="AlphaFoldDB" id="A0A4Y2KM13"/>
<protein>
    <submittedName>
        <fullName evidence="1">Uncharacterized protein</fullName>
    </submittedName>
</protein>
<sequence>MECSLSSQILVLNLNSNCQRGRPLHTLYRILQSPSIKMLMSPSSHESDKSSPKIIISAVINFHVDGSPARRTTFDLYAKFPCKRSYSQEYRAVCRCLVRWLLTNQQLVAISENELSPTASHAENITVWKSTAFVQVI</sequence>
<dbReference type="EMBL" id="BGPR01004793">
    <property type="protein sequence ID" value="GBN03411.1"/>
    <property type="molecule type" value="Genomic_DNA"/>
</dbReference>
<evidence type="ECO:0000313" key="2">
    <source>
        <dbReference type="Proteomes" id="UP000499080"/>
    </source>
</evidence>